<dbReference type="AlphaFoldDB" id="A0A4Y6PUS6"/>
<accession>A0A5B8Y695</accession>
<dbReference type="Gene3D" id="3.30.70.1230">
    <property type="entry name" value="Nucleotide cyclase"/>
    <property type="match status" value="1"/>
</dbReference>
<evidence type="ECO:0000313" key="3">
    <source>
        <dbReference type="EMBL" id="QDG51993.1"/>
    </source>
</evidence>
<dbReference type="PANTHER" id="PTHR47691:SF3">
    <property type="entry name" value="HTH-TYPE TRANSCRIPTIONAL REGULATOR RV0890C-RELATED"/>
    <property type="match status" value="1"/>
</dbReference>
<dbReference type="SUPFAM" id="SSF48452">
    <property type="entry name" value="TPR-like"/>
    <property type="match status" value="2"/>
</dbReference>
<protein>
    <recommendedName>
        <fullName evidence="2">ORC1/DEAH AAA+ ATPase domain-containing protein</fullName>
    </recommendedName>
</protein>
<dbReference type="Gene3D" id="1.25.40.10">
    <property type="entry name" value="Tetratricopeptide repeat domain"/>
    <property type="match status" value="2"/>
</dbReference>
<organism evidence="3 4">
    <name type="scientific">Persicimonas caeni</name>
    <dbReference type="NCBI Taxonomy" id="2292766"/>
    <lineage>
        <taxon>Bacteria</taxon>
        <taxon>Deltaproteobacteria</taxon>
        <taxon>Bradymonadales</taxon>
        <taxon>Bradymonadaceae</taxon>
        <taxon>Persicimonas</taxon>
    </lineage>
</organism>
<dbReference type="GO" id="GO:0043531">
    <property type="term" value="F:ADP binding"/>
    <property type="evidence" value="ECO:0007669"/>
    <property type="project" value="InterPro"/>
</dbReference>
<dbReference type="Gene3D" id="3.40.50.300">
    <property type="entry name" value="P-loop containing nucleotide triphosphate hydrolases"/>
    <property type="match status" value="1"/>
</dbReference>
<dbReference type="Pfam" id="PF13401">
    <property type="entry name" value="AAA_22"/>
    <property type="match status" value="1"/>
</dbReference>
<dbReference type="RefSeq" id="WP_141198471.1">
    <property type="nucleotide sequence ID" value="NZ_CP041186.1"/>
</dbReference>
<dbReference type="PANTHER" id="PTHR47691">
    <property type="entry name" value="REGULATOR-RELATED"/>
    <property type="match status" value="1"/>
</dbReference>
<evidence type="ECO:0000313" key="4">
    <source>
        <dbReference type="Proteomes" id="UP000315995"/>
    </source>
</evidence>
<dbReference type="InterPro" id="IPR011990">
    <property type="entry name" value="TPR-like_helical_dom_sf"/>
</dbReference>
<feature type="signal peptide" evidence="1">
    <location>
        <begin position="1"/>
        <end position="22"/>
    </location>
</feature>
<dbReference type="SUPFAM" id="SSF55073">
    <property type="entry name" value="Nucleotide cyclase"/>
    <property type="match status" value="1"/>
</dbReference>
<sequence length="1104" mass="121239">MANLTPKAFVALHLAGASQLWADVPEAMPAAVERLDRLVARTLDEDSGELVATHRADTIAVFDSPDEAIAWACRLQRELLQCDWSPRLLEHPLAAESRDDDDRLVFRGLRLGLGVELGTPVRRLHWRDGQVQLVGEVVDRACDYAQRAAAGGIVAGAEAVHALEEGAALDLEIDELAADVGPPLYAITARELSWRRQQSALQATSRRTNLPSYRTRFFGRAAELAVIARLADEGASWVSLIGTAGIGKTRLAVEFARRSLQDRTDGGREAWFCDLSEAAGVADALYVIARVMEVQLPLSDEIEVLADRLESSVAGRGDVLLLIDNAEDLIDELAPVLEGWLEESEGLLLVVTSRRRAGHRLETAVELDSLGRDAARILLEDRLATPRGVQVRFGAQDRPALQEIVERCGELPLAIELVAASGRRLTPRQLLRAWQEDEADTPMSRLQQAIARTFEMIQPFEQHALLQCSIFAGGFTVESAADVVDLSSFDDAPAVSDVLETLHNHSLLRSRAGRDSAEETRLSMYEPVRGFATALLDAEAAEEARGRHAAHFVRWSKKAVAGLEGAAETDWIGRLTEELPNLIAAYEHSLECDPDSAVRLVIVLGELDKRVGPLGGQKERADQAVVLAEEVADDALLAEALVVRGQTCMWIHKYDGAADDFARAQELVRESGDASVLTRALLGRTFAVGHRGHYREGLEYAKQAYDVARGSGTLDEIAALAWCGVMLGSLERDDEGVRRFSEALVLARQLGNPSMLARVLSSLGTAIGGDQPAEGRRYLNEALEIFRTQGNRRRATVALFELARVAGWEGDHRREERYYDEALVEGASIGVSQYEALLLHGRARSRFMRGQYTRAEDDLISALAKVQNQAYLDLSVWIWSYLGACYAALDRLAEAEKFFARAEEAIEDTDAAKLAVVLEVLRGFQVAANARKLYGADDFEAAEAELERAYACCEYPGQEGVPHVNEAHAIARALREALDMQVEQGLVPPHVAPTRRVLQLGPDARWFAIDRGEHVDISRRGALRKILAALVDRRFDAPGEPMSVDDVMAAGWPDEVLTPSSGARRVYSTINRMRDLGLDEVLQTVDDGYMIDPAVTPVRSKHHD</sequence>
<dbReference type="EMBL" id="CP041186">
    <property type="protein sequence ID" value="QDG51993.1"/>
    <property type="molecule type" value="Genomic_DNA"/>
</dbReference>
<evidence type="ECO:0000259" key="2">
    <source>
        <dbReference type="Pfam" id="PF13401"/>
    </source>
</evidence>
<reference evidence="3 4" key="1">
    <citation type="submission" date="2019-06" db="EMBL/GenBank/DDBJ databases">
        <title>Persicimonas caeni gen. nov., sp. nov., a predatory bacterium isolated from solar saltern.</title>
        <authorList>
            <person name="Wang S."/>
        </authorList>
    </citation>
    <scope>NUCLEOTIDE SEQUENCE [LARGE SCALE GENOMIC DNA]</scope>
    <source>
        <strain evidence="3 4">YN101</strain>
    </source>
</reference>
<dbReference type="InterPro" id="IPR019734">
    <property type="entry name" value="TPR_rpt"/>
</dbReference>
<dbReference type="InterPro" id="IPR049945">
    <property type="entry name" value="AAA_22"/>
</dbReference>
<keyword evidence="4" id="KW-1185">Reference proteome</keyword>
<dbReference type="InterPro" id="IPR029787">
    <property type="entry name" value="Nucleotide_cyclase"/>
</dbReference>
<dbReference type="OrthoDB" id="9812579at2"/>
<feature type="chain" id="PRO_5030106485" description="ORC1/DEAH AAA+ ATPase domain-containing protein" evidence="1">
    <location>
        <begin position="23"/>
        <end position="1104"/>
    </location>
</feature>
<proteinExistence type="predicted"/>
<keyword evidence="1" id="KW-0732">Signal</keyword>
<gene>
    <name evidence="3" type="ORF">FIV42_14970</name>
</gene>
<evidence type="ECO:0000256" key="1">
    <source>
        <dbReference type="SAM" id="SignalP"/>
    </source>
</evidence>
<dbReference type="SMART" id="SM00028">
    <property type="entry name" value="TPR"/>
    <property type="match status" value="4"/>
</dbReference>
<feature type="domain" description="ORC1/DEAH AAA+ ATPase" evidence="2">
    <location>
        <begin position="234"/>
        <end position="332"/>
    </location>
</feature>
<dbReference type="SUPFAM" id="SSF52540">
    <property type="entry name" value="P-loop containing nucleoside triphosphate hydrolases"/>
    <property type="match status" value="1"/>
</dbReference>
<name>A0A4Y6PUS6_PERCE</name>
<accession>A0A4Y6PUS6</accession>
<dbReference type="InterPro" id="IPR027417">
    <property type="entry name" value="P-loop_NTPase"/>
</dbReference>
<dbReference type="Proteomes" id="UP000315995">
    <property type="component" value="Chromosome"/>
</dbReference>